<reference evidence="1 2" key="1">
    <citation type="journal article" date="2017" name="Int. J. Syst. Evol. Microbiol.">
        <title>Bacillus notoginsengisoli sp. nov., a novel bacterium isolated from the rhizosphere of Panax notoginseng.</title>
        <authorList>
            <person name="Zhang M.Y."/>
            <person name="Cheng J."/>
            <person name="Cai Y."/>
            <person name="Zhang T.Y."/>
            <person name="Wu Y.Y."/>
            <person name="Manikprabhu D."/>
            <person name="Li W.J."/>
            <person name="Zhang Y.X."/>
        </authorList>
    </citation>
    <scope>NUCLEOTIDE SEQUENCE [LARGE SCALE GENOMIC DNA]</scope>
    <source>
        <strain evidence="1 2">JCM 30743</strain>
    </source>
</reference>
<accession>A0A417Z0B8</accession>
<dbReference type="AlphaFoldDB" id="A0A417Z0B8"/>
<evidence type="ECO:0000313" key="2">
    <source>
        <dbReference type="Proteomes" id="UP000284416"/>
    </source>
</evidence>
<sequence>MILATLAGTACGNRDEANNSRLALMKTTNPDPVHTVDSNSKVSEQEVKEDIASFKEIYDVAVIKGKKDVLVAYKVRHLQRFRMKAIEKKVTTRLEKKYPDANFTVSSDYKIFLEATRLRDGLKKGTYTGNEAEKRLQKIIKLQKEKT</sequence>
<keyword evidence="2" id="KW-1185">Reference proteome</keyword>
<proteinExistence type="predicted"/>
<name>A0A417Z0B8_9BACI</name>
<evidence type="ECO:0000313" key="1">
    <source>
        <dbReference type="EMBL" id="RHW43593.1"/>
    </source>
</evidence>
<dbReference type="Proteomes" id="UP000284416">
    <property type="component" value="Unassembled WGS sequence"/>
</dbReference>
<dbReference type="OrthoDB" id="2969307at2"/>
<dbReference type="InterPro" id="IPR019076">
    <property type="entry name" value="Spore_lipoprot_YhcN/YlaJ-like"/>
</dbReference>
<dbReference type="Pfam" id="PF09580">
    <property type="entry name" value="Spore_YhcN_YlaJ"/>
    <property type="match status" value="1"/>
</dbReference>
<dbReference type="EMBL" id="QWEG01000001">
    <property type="protein sequence ID" value="RHW43593.1"/>
    <property type="molecule type" value="Genomic_DNA"/>
</dbReference>
<protein>
    <submittedName>
        <fullName evidence="1">Sporulation protein</fullName>
    </submittedName>
</protein>
<gene>
    <name evidence="1" type="ORF">D1B31_00755</name>
</gene>
<comment type="caution">
    <text evidence="1">The sequence shown here is derived from an EMBL/GenBank/DDBJ whole genome shotgun (WGS) entry which is preliminary data.</text>
</comment>
<organism evidence="1 2">
    <name type="scientific">Neobacillus notoginsengisoli</name>
    <dbReference type="NCBI Taxonomy" id="1578198"/>
    <lineage>
        <taxon>Bacteria</taxon>
        <taxon>Bacillati</taxon>
        <taxon>Bacillota</taxon>
        <taxon>Bacilli</taxon>
        <taxon>Bacillales</taxon>
        <taxon>Bacillaceae</taxon>
        <taxon>Neobacillus</taxon>
    </lineage>
</organism>